<organism evidence="2 3">
    <name type="scientific">Triparma retinervis</name>
    <dbReference type="NCBI Taxonomy" id="2557542"/>
    <lineage>
        <taxon>Eukaryota</taxon>
        <taxon>Sar</taxon>
        <taxon>Stramenopiles</taxon>
        <taxon>Ochrophyta</taxon>
        <taxon>Bolidophyceae</taxon>
        <taxon>Parmales</taxon>
        <taxon>Triparmaceae</taxon>
        <taxon>Triparma</taxon>
    </lineage>
</organism>
<dbReference type="PANTHER" id="PTHR11695:SF648">
    <property type="entry name" value="ZINC-BINDING OXIDOREDUCTASE"/>
    <property type="match status" value="1"/>
</dbReference>
<evidence type="ECO:0000259" key="1">
    <source>
        <dbReference type="Pfam" id="PF08240"/>
    </source>
</evidence>
<dbReference type="Proteomes" id="UP001165082">
    <property type="component" value="Unassembled WGS sequence"/>
</dbReference>
<keyword evidence="3" id="KW-1185">Reference proteome</keyword>
<dbReference type="InterPro" id="IPR011032">
    <property type="entry name" value="GroES-like_sf"/>
</dbReference>
<name>A0A9W7A0D0_9STRA</name>
<dbReference type="InterPro" id="IPR013154">
    <property type="entry name" value="ADH-like_N"/>
</dbReference>
<dbReference type="OrthoDB" id="201656at2759"/>
<evidence type="ECO:0000313" key="3">
    <source>
        <dbReference type="Proteomes" id="UP001165082"/>
    </source>
</evidence>
<dbReference type="Gene3D" id="3.90.180.10">
    <property type="entry name" value="Medium-chain alcohol dehydrogenases, catalytic domain"/>
    <property type="match status" value="1"/>
</dbReference>
<dbReference type="SUPFAM" id="SSF51735">
    <property type="entry name" value="NAD(P)-binding Rossmann-fold domains"/>
    <property type="match status" value="1"/>
</dbReference>
<dbReference type="Pfam" id="PF08240">
    <property type="entry name" value="ADH_N"/>
    <property type="match status" value="1"/>
</dbReference>
<protein>
    <recommendedName>
        <fullName evidence="1">Alcohol dehydrogenase-like N-terminal domain-containing protein</fullName>
    </recommendedName>
</protein>
<dbReference type="PANTHER" id="PTHR11695">
    <property type="entry name" value="ALCOHOL DEHYDROGENASE RELATED"/>
    <property type="match status" value="1"/>
</dbReference>
<sequence length="266" mass="28496">MEFAGVVVEVGPKCKRLKVGDKVLALQDIAFKKNPGCWAERTVSPEGHLIKFPSDVPLTFVEAASTAMAAMVSGDMYKRAYGASGEAKVKIALTESRVVVVGASGGLGSVMVQLLAGRPEAERPHIIAVCSGSNAERMKRLGAHETEKGGRKVLRRNGKFITAVGPRQAIGDRVLTCGEWHSWVCAMTCNICIGSCPCSKHSYEMSGGMPPLTEALFNRTVVENNIRGEVGMELPFTEAAIREGVAKVASRHPGGKVVINMEMERV</sequence>
<dbReference type="InterPro" id="IPR050700">
    <property type="entry name" value="YIM1/Zinc_Alcohol_DH_Fams"/>
</dbReference>
<accession>A0A9W7A0D0</accession>
<reference evidence="2" key="1">
    <citation type="submission" date="2022-07" db="EMBL/GenBank/DDBJ databases">
        <title>Genome analysis of Parmales, a sister group of diatoms, reveals the evolutionary specialization of diatoms from phago-mixotrophs to photoautotrophs.</title>
        <authorList>
            <person name="Ban H."/>
            <person name="Sato S."/>
            <person name="Yoshikawa S."/>
            <person name="Kazumasa Y."/>
            <person name="Nakamura Y."/>
            <person name="Ichinomiya M."/>
            <person name="Saitoh K."/>
            <person name="Sato N."/>
            <person name="Blanc-Mathieu R."/>
            <person name="Endo H."/>
            <person name="Kuwata A."/>
            <person name="Ogata H."/>
        </authorList>
    </citation>
    <scope>NUCLEOTIDE SEQUENCE</scope>
</reference>
<comment type="caution">
    <text evidence="2">The sequence shown here is derived from an EMBL/GenBank/DDBJ whole genome shotgun (WGS) entry which is preliminary data.</text>
</comment>
<dbReference type="AlphaFoldDB" id="A0A9W7A0D0"/>
<evidence type="ECO:0000313" key="2">
    <source>
        <dbReference type="EMBL" id="GMH59754.1"/>
    </source>
</evidence>
<dbReference type="Gene3D" id="3.40.50.720">
    <property type="entry name" value="NAD(P)-binding Rossmann-like Domain"/>
    <property type="match status" value="1"/>
</dbReference>
<dbReference type="InterPro" id="IPR036291">
    <property type="entry name" value="NAD(P)-bd_dom_sf"/>
</dbReference>
<gene>
    <name evidence="2" type="ORF">TrRE_jg887</name>
</gene>
<dbReference type="EMBL" id="BRXZ01002319">
    <property type="protein sequence ID" value="GMH59754.1"/>
    <property type="molecule type" value="Genomic_DNA"/>
</dbReference>
<proteinExistence type="predicted"/>
<feature type="domain" description="Alcohol dehydrogenase-like N-terminal" evidence="1">
    <location>
        <begin position="1"/>
        <end position="53"/>
    </location>
</feature>
<dbReference type="SUPFAM" id="SSF50129">
    <property type="entry name" value="GroES-like"/>
    <property type="match status" value="1"/>
</dbReference>